<dbReference type="Gene3D" id="1.10.3470.10">
    <property type="entry name" value="ABC transporter involved in vitamin B12 uptake, BtuC"/>
    <property type="match status" value="1"/>
</dbReference>
<feature type="transmembrane region" description="Helical" evidence="7">
    <location>
        <begin position="87"/>
        <end position="106"/>
    </location>
</feature>
<dbReference type="InterPro" id="IPR037294">
    <property type="entry name" value="ABC_BtuC-like"/>
</dbReference>
<dbReference type="EMBL" id="JBHRZV010000050">
    <property type="protein sequence ID" value="MFC3928567.1"/>
    <property type="molecule type" value="Genomic_DNA"/>
</dbReference>
<dbReference type="InterPro" id="IPR001626">
    <property type="entry name" value="ABC_TroCD"/>
</dbReference>
<comment type="similarity">
    <text evidence="2 6">Belongs to the ABC-3 integral membrane protein family.</text>
</comment>
<evidence type="ECO:0000256" key="1">
    <source>
        <dbReference type="ARBA" id="ARBA00004141"/>
    </source>
</evidence>
<feature type="transmembrane region" description="Helical" evidence="7">
    <location>
        <begin position="217"/>
        <end position="242"/>
    </location>
</feature>
<sequence length="272" mass="29391">MLTEVFAYDFMLRALWAVIAISLFAPILGLFLILRRQSLMSDTLSHVSLAGVAFGLALGVSPTWMTMLVVTVAAVVLEYLRTVYRHYMEISTAILMSMGLAISLIVTSKSSGTSSMSLDQYLFGSIITISQEQVIFLFSIAGLVLLLTALFMRPMYVLTFDEDTAHVDGLPVRLMSIAFNIVTGIAISLTIPAAGALLVSTIMVLPASIAMRLGKSFKAVIVIGMLVGFVGMVSGIILSYYAETPASATITMIFIGIFLLVNVVQLVLKKVR</sequence>
<keyword evidence="9" id="KW-1185">Reference proteome</keyword>
<accession>A0ABV8CX32</accession>
<name>A0ABV8CX32_9STRE</name>
<organism evidence="8 9">
    <name type="scientific">Streptococcus caprae</name>
    <dbReference type="NCBI Taxonomy" id="1640501"/>
    <lineage>
        <taxon>Bacteria</taxon>
        <taxon>Bacillati</taxon>
        <taxon>Bacillota</taxon>
        <taxon>Bacilli</taxon>
        <taxon>Lactobacillales</taxon>
        <taxon>Streptococcaceae</taxon>
        <taxon>Streptococcus</taxon>
    </lineage>
</organism>
<feature type="transmembrane region" description="Helical" evidence="7">
    <location>
        <begin position="14"/>
        <end position="34"/>
    </location>
</feature>
<gene>
    <name evidence="8" type="ORF">ACFORF_08335</name>
</gene>
<keyword evidence="3 6" id="KW-0812">Transmembrane</keyword>
<dbReference type="CDD" id="cd06550">
    <property type="entry name" value="TM_ABC_iron-siderophores_like"/>
    <property type="match status" value="1"/>
</dbReference>
<dbReference type="PANTHER" id="PTHR30477">
    <property type="entry name" value="ABC-TRANSPORTER METAL-BINDING PROTEIN"/>
    <property type="match status" value="1"/>
</dbReference>
<feature type="transmembrane region" description="Helical" evidence="7">
    <location>
        <begin position="134"/>
        <end position="157"/>
    </location>
</feature>
<proteinExistence type="inferred from homology"/>
<feature type="transmembrane region" description="Helical" evidence="7">
    <location>
        <begin position="46"/>
        <end position="75"/>
    </location>
</feature>
<feature type="transmembrane region" description="Helical" evidence="7">
    <location>
        <begin position="177"/>
        <end position="205"/>
    </location>
</feature>
<evidence type="ECO:0000256" key="2">
    <source>
        <dbReference type="ARBA" id="ARBA00008034"/>
    </source>
</evidence>
<evidence type="ECO:0000256" key="3">
    <source>
        <dbReference type="ARBA" id="ARBA00022692"/>
    </source>
</evidence>
<protein>
    <submittedName>
        <fullName evidence="8">Iron chelate uptake ABC transporter family permease subunit</fullName>
    </submittedName>
</protein>
<reference evidence="9" key="1">
    <citation type="journal article" date="2019" name="Int. J. Syst. Evol. Microbiol.">
        <title>The Global Catalogue of Microorganisms (GCM) 10K type strain sequencing project: providing services to taxonomists for standard genome sequencing and annotation.</title>
        <authorList>
            <consortium name="The Broad Institute Genomics Platform"/>
            <consortium name="The Broad Institute Genome Sequencing Center for Infectious Disease"/>
            <person name="Wu L."/>
            <person name="Ma J."/>
        </authorList>
    </citation>
    <scope>NUCLEOTIDE SEQUENCE [LARGE SCALE GENOMIC DNA]</scope>
    <source>
        <strain evidence="9">CCUG 67170</strain>
    </source>
</reference>
<evidence type="ECO:0000256" key="6">
    <source>
        <dbReference type="RuleBase" id="RU003943"/>
    </source>
</evidence>
<evidence type="ECO:0000256" key="4">
    <source>
        <dbReference type="ARBA" id="ARBA00022989"/>
    </source>
</evidence>
<keyword evidence="6" id="KW-0813">Transport</keyword>
<dbReference type="Proteomes" id="UP001595807">
    <property type="component" value="Unassembled WGS sequence"/>
</dbReference>
<comment type="caution">
    <text evidence="8">The sequence shown here is derived from an EMBL/GenBank/DDBJ whole genome shotgun (WGS) entry which is preliminary data.</text>
</comment>
<comment type="subcellular location">
    <subcellularLocation>
        <location evidence="6">Cell membrane</location>
        <topology evidence="6">Multi-pass membrane protein</topology>
    </subcellularLocation>
    <subcellularLocation>
        <location evidence="1">Membrane</location>
        <topology evidence="1">Multi-pass membrane protein</topology>
    </subcellularLocation>
</comment>
<dbReference type="Pfam" id="PF00950">
    <property type="entry name" value="ABC-3"/>
    <property type="match status" value="1"/>
</dbReference>
<evidence type="ECO:0000256" key="5">
    <source>
        <dbReference type="ARBA" id="ARBA00023136"/>
    </source>
</evidence>
<evidence type="ECO:0000256" key="7">
    <source>
        <dbReference type="SAM" id="Phobius"/>
    </source>
</evidence>
<keyword evidence="4 7" id="KW-1133">Transmembrane helix</keyword>
<feature type="transmembrane region" description="Helical" evidence="7">
    <location>
        <begin position="248"/>
        <end position="268"/>
    </location>
</feature>
<evidence type="ECO:0000313" key="9">
    <source>
        <dbReference type="Proteomes" id="UP001595807"/>
    </source>
</evidence>
<keyword evidence="5 7" id="KW-0472">Membrane</keyword>
<dbReference type="PANTHER" id="PTHR30477:SF0">
    <property type="entry name" value="METAL TRANSPORT SYSTEM MEMBRANE PROTEIN TM_0125-RELATED"/>
    <property type="match status" value="1"/>
</dbReference>
<evidence type="ECO:0000313" key="8">
    <source>
        <dbReference type="EMBL" id="MFC3928567.1"/>
    </source>
</evidence>
<dbReference type="RefSeq" id="WP_380427242.1">
    <property type="nucleotide sequence ID" value="NZ_JBHRZV010000050.1"/>
</dbReference>
<dbReference type="SUPFAM" id="SSF81345">
    <property type="entry name" value="ABC transporter involved in vitamin B12 uptake, BtuC"/>
    <property type="match status" value="1"/>
</dbReference>